<dbReference type="GO" id="GO:0042742">
    <property type="term" value="P:defense response to bacterium"/>
    <property type="evidence" value="ECO:0007669"/>
    <property type="project" value="UniProtKB-KW"/>
</dbReference>
<dbReference type="PANTHER" id="PTHR30417:SF1">
    <property type="entry name" value="N-ACETYLMURAMOYL-L-ALANINE AMIDASE AMID"/>
    <property type="match status" value="1"/>
</dbReference>
<gene>
    <name evidence="8" type="ORF">SEA_TRINA_61</name>
</gene>
<dbReference type="SUPFAM" id="SSF55846">
    <property type="entry name" value="N-acetylmuramoyl-L-alanine amidase-like"/>
    <property type="match status" value="1"/>
</dbReference>
<keyword evidence="6" id="KW-0961">Cell wall biogenesis/degradation</keyword>
<evidence type="ECO:0000256" key="3">
    <source>
        <dbReference type="ARBA" id="ARBA00022529"/>
    </source>
</evidence>
<protein>
    <recommendedName>
        <fullName evidence="2">N-acetylmuramoyl-L-alanine amidase</fullName>
        <ecNumber evidence="2">3.5.1.28</ecNumber>
    </recommendedName>
</protein>
<proteinExistence type="predicted"/>
<dbReference type="Pfam" id="PF08310">
    <property type="entry name" value="LGFP"/>
    <property type="match status" value="4"/>
</dbReference>
<feature type="domain" description="N-acetylmuramoyl-L-alanine amidase" evidence="7">
    <location>
        <begin position="26"/>
        <end position="164"/>
    </location>
</feature>
<dbReference type="GO" id="GO:0001897">
    <property type="term" value="P:symbiont-mediated cytolysis of host cell"/>
    <property type="evidence" value="ECO:0007669"/>
    <property type="project" value="UniProtKB-ARBA"/>
</dbReference>
<dbReference type="Pfam" id="PF01510">
    <property type="entry name" value="Amidase_2"/>
    <property type="match status" value="1"/>
</dbReference>
<dbReference type="GO" id="GO:0071555">
    <property type="term" value="P:cell wall organization"/>
    <property type="evidence" value="ECO:0007669"/>
    <property type="project" value="UniProtKB-KW"/>
</dbReference>
<dbReference type="InterPro" id="IPR051206">
    <property type="entry name" value="NAMLAA_amidase_2"/>
</dbReference>
<dbReference type="Gene3D" id="3.40.80.10">
    <property type="entry name" value="Peptidoglycan recognition protein-like"/>
    <property type="match status" value="1"/>
</dbReference>
<keyword evidence="5" id="KW-0378">Hydrolase</keyword>
<keyword evidence="9" id="KW-1185">Reference proteome</keyword>
<dbReference type="InterPro" id="IPR036505">
    <property type="entry name" value="Amidase/PGRP_sf"/>
</dbReference>
<evidence type="ECO:0000259" key="7">
    <source>
        <dbReference type="SMART" id="SM00644"/>
    </source>
</evidence>
<dbReference type="InterPro" id="IPR002502">
    <property type="entry name" value="Amidase_domain"/>
</dbReference>
<dbReference type="Proteomes" id="UP000231419">
    <property type="component" value="Segment"/>
</dbReference>
<dbReference type="EMBL" id="MF668286">
    <property type="protein sequence ID" value="ASZ74876.1"/>
    <property type="molecule type" value="Genomic_DNA"/>
</dbReference>
<dbReference type="GO" id="GO:0009253">
    <property type="term" value="P:peptidoglycan catabolic process"/>
    <property type="evidence" value="ECO:0007669"/>
    <property type="project" value="InterPro"/>
</dbReference>
<sequence length="463" mass="51703">MIRIADYTRYPEAFKKFGINFTEEPGWRERGHGDIVKVQFIVIHHTAGGNDAGDIRIVTYGRSDLPGPLSQLVLKRNGDPHIVAQGVAWHAGYGPAMWGAPAGNGNYYSIGIEGVSNGYNDWTEAQRANYPKVVAALLKDMGLPSDRWIFHRDYNKRDGKIDPAGFDAGWFGREVNRWYNDGGQPVESAIQAKRRENAWLGNKTIPEDERKTLDGVGRYASYDNGYVYWHPSIGARTIKNGPIWDYYAAQKWEQGFLGYPINDTHDLGDGRSAQAFQNGSVYSGPKGTYLVMGQIGAEWARLNWEKGPLGMPISEELKSPAGIIQKYENGTIFYTVAGGARATYGLIEQTRSRLDQEFSFGYPENSESPCFNNTGRFNHFVKASIYWKRGTETAFAVADPAREIWGKMGWEQGRLGYPISTTSPKFGSLEIRRTDFEGGSIEYNTKTGEITLIISGKVVDLPK</sequence>
<evidence type="ECO:0000313" key="8">
    <source>
        <dbReference type="EMBL" id="ASZ74876.1"/>
    </source>
</evidence>
<organism evidence="8 9">
    <name type="scientific">Rhodococcus phage Trina</name>
    <dbReference type="NCBI Taxonomy" id="2027905"/>
    <lineage>
        <taxon>Viruses</taxon>
        <taxon>Duplodnaviria</taxon>
        <taxon>Heunggongvirae</taxon>
        <taxon>Uroviricota</taxon>
        <taxon>Caudoviricetes</taxon>
        <taxon>Trinavirus</taxon>
        <taxon>Trinavirus trina</taxon>
    </lineage>
</organism>
<dbReference type="CDD" id="cd06583">
    <property type="entry name" value="PGRP"/>
    <property type="match status" value="1"/>
</dbReference>
<dbReference type="GO" id="GO:0009254">
    <property type="term" value="P:peptidoglycan turnover"/>
    <property type="evidence" value="ECO:0007669"/>
    <property type="project" value="TreeGrafter"/>
</dbReference>
<evidence type="ECO:0000256" key="6">
    <source>
        <dbReference type="ARBA" id="ARBA00023316"/>
    </source>
</evidence>
<evidence type="ECO:0000256" key="5">
    <source>
        <dbReference type="ARBA" id="ARBA00022801"/>
    </source>
</evidence>
<dbReference type="OrthoDB" id="10145at10239"/>
<comment type="catalytic activity">
    <reaction evidence="1">
        <text>Hydrolyzes the link between N-acetylmuramoyl residues and L-amino acid residues in certain cell-wall glycopeptides.</text>
        <dbReference type="EC" id="3.5.1.28"/>
    </reaction>
</comment>
<dbReference type="EC" id="3.5.1.28" evidence="2"/>
<reference evidence="9" key="1">
    <citation type="submission" date="2017-08" db="EMBL/GenBank/DDBJ databases">
        <authorList>
            <person name="de Groot N.N."/>
        </authorList>
    </citation>
    <scope>NUCLEOTIDE SEQUENCE [LARGE SCALE GENOMIC DNA]</scope>
</reference>
<keyword evidence="4" id="KW-0081">Bacteriolytic enzyme</keyword>
<dbReference type="PANTHER" id="PTHR30417">
    <property type="entry name" value="N-ACETYLMURAMOYL-L-ALANINE AMIDASE AMID"/>
    <property type="match status" value="1"/>
</dbReference>
<dbReference type="GO" id="GO:0008745">
    <property type="term" value="F:N-acetylmuramoyl-L-alanine amidase activity"/>
    <property type="evidence" value="ECO:0007669"/>
    <property type="project" value="UniProtKB-EC"/>
</dbReference>
<keyword evidence="3" id="KW-0929">Antimicrobial</keyword>
<accession>A0A2D1A400</accession>
<dbReference type="InterPro" id="IPR013207">
    <property type="entry name" value="LGFP"/>
</dbReference>
<name>A0A2D1A400_9CAUD</name>
<evidence type="ECO:0000313" key="9">
    <source>
        <dbReference type="Proteomes" id="UP000231419"/>
    </source>
</evidence>
<dbReference type="SMART" id="SM00644">
    <property type="entry name" value="Ami_2"/>
    <property type="match status" value="1"/>
</dbReference>
<evidence type="ECO:0000256" key="2">
    <source>
        <dbReference type="ARBA" id="ARBA00011901"/>
    </source>
</evidence>
<evidence type="ECO:0000256" key="1">
    <source>
        <dbReference type="ARBA" id="ARBA00001561"/>
    </source>
</evidence>
<evidence type="ECO:0000256" key="4">
    <source>
        <dbReference type="ARBA" id="ARBA00022638"/>
    </source>
</evidence>